<sequence length="218" mass="23676">MAENDDSPKLNTNISSFRQNRKSGILNQIVHKNIRYTGDGEDCVDKAIGYSITGGVFGTLYGAMYVALAYEKPQPYPPLYRPGIINLGKLATCTVTFAATGSMFAVTSCYTSYVRGKDDSVNQFIGGFGAGLVIGAKFRSVAAMILSGTLIGVTSASLRYLDLHRGIETFVPDTISRSSIPDNRYGWQSPLPKDSQSITISSASKKQVPEWYESKKSL</sequence>
<dbReference type="Proteomes" id="UP000009022">
    <property type="component" value="Unassembled WGS sequence"/>
</dbReference>
<evidence type="ECO:0000256" key="5">
    <source>
        <dbReference type="ARBA" id="ARBA00022792"/>
    </source>
</evidence>
<feature type="region of interest" description="Disordered" evidence="11">
    <location>
        <begin position="186"/>
        <end position="218"/>
    </location>
</feature>
<evidence type="ECO:0000256" key="9">
    <source>
        <dbReference type="ARBA" id="ARBA00030608"/>
    </source>
</evidence>
<keyword evidence="7" id="KW-0496">Mitochondrion</keyword>
<dbReference type="OrthoDB" id="1913277at2759"/>
<proteinExistence type="inferred from homology"/>
<accession>B3S111</accession>
<dbReference type="RefSeq" id="XP_002114396.1">
    <property type="nucleotide sequence ID" value="XM_002114360.1"/>
</dbReference>
<comment type="similarity">
    <text evidence="2">Belongs to the complex I NDUFA11 subunit family.</text>
</comment>
<dbReference type="CTD" id="6755279"/>
<keyword evidence="5" id="KW-0999">Mitochondrion inner membrane</keyword>
<protein>
    <recommendedName>
        <fullName evidence="3">NADH dehydrogenase [ubiquinone] 1 alpha subcomplex subunit 11</fullName>
    </recommendedName>
    <alternativeName>
        <fullName evidence="9">Complex I-B14.7</fullName>
    </alternativeName>
    <alternativeName>
        <fullName evidence="10">NADH-ubiquinone oxidoreductase subunit B14.7</fullName>
    </alternativeName>
</protein>
<evidence type="ECO:0000256" key="10">
    <source>
        <dbReference type="ARBA" id="ARBA00031497"/>
    </source>
</evidence>
<dbReference type="GeneID" id="6755279"/>
<evidence type="ECO:0000313" key="14">
    <source>
        <dbReference type="Proteomes" id="UP000009022"/>
    </source>
</evidence>
<keyword evidence="6 12" id="KW-1133">Transmembrane helix</keyword>
<dbReference type="PANTHER" id="PTHR21382:SF1">
    <property type="entry name" value="NADH DEHYDROGENASE [UBIQUINONE] 1 ALPHA SUBCOMPLEX SUBUNIT 11"/>
    <property type="match status" value="1"/>
</dbReference>
<evidence type="ECO:0000256" key="3">
    <source>
        <dbReference type="ARBA" id="ARBA00018191"/>
    </source>
</evidence>
<keyword evidence="8 12" id="KW-0472">Membrane</keyword>
<dbReference type="GO" id="GO:0005743">
    <property type="term" value="C:mitochondrial inner membrane"/>
    <property type="evidence" value="ECO:0007669"/>
    <property type="project" value="UniProtKB-SubCell"/>
</dbReference>
<dbReference type="EMBL" id="DS985247">
    <property type="protein sequence ID" value="EDV23486.1"/>
    <property type="molecule type" value="Genomic_DNA"/>
</dbReference>
<dbReference type="HOGENOM" id="CLU_1268394_0_0_1"/>
<dbReference type="PANTHER" id="PTHR21382">
    <property type="entry name" value="NADH-UBIQUINONE OXIDOREDUCTASE SUBUNIT"/>
    <property type="match status" value="1"/>
</dbReference>
<feature type="compositionally biased region" description="Polar residues" evidence="11">
    <location>
        <begin position="194"/>
        <end position="205"/>
    </location>
</feature>
<evidence type="ECO:0000256" key="11">
    <source>
        <dbReference type="SAM" id="MobiDB-lite"/>
    </source>
</evidence>
<dbReference type="GO" id="GO:0045271">
    <property type="term" value="C:respiratory chain complex I"/>
    <property type="evidence" value="ECO:0000318"/>
    <property type="project" value="GO_Central"/>
</dbReference>
<dbReference type="PhylomeDB" id="B3S111"/>
<reference evidence="13 14" key="1">
    <citation type="journal article" date="2008" name="Nature">
        <title>The Trichoplax genome and the nature of placozoans.</title>
        <authorList>
            <person name="Srivastava M."/>
            <person name="Begovic E."/>
            <person name="Chapman J."/>
            <person name="Putnam N.H."/>
            <person name="Hellsten U."/>
            <person name="Kawashima T."/>
            <person name="Kuo A."/>
            <person name="Mitros T."/>
            <person name="Salamov A."/>
            <person name="Carpenter M.L."/>
            <person name="Signorovitch A.Y."/>
            <person name="Moreno M.A."/>
            <person name="Kamm K."/>
            <person name="Grimwood J."/>
            <person name="Schmutz J."/>
            <person name="Shapiro H."/>
            <person name="Grigoriev I.V."/>
            <person name="Buss L.W."/>
            <person name="Schierwater B."/>
            <person name="Dellaporta S.L."/>
            <person name="Rokhsar D.S."/>
        </authorList>
    </citation>
    <scope>NUCLEOTIDE SEQUENCE [LARGE SCALE GENOMIC DNA]</scope>
    <source>
        <strain evidence="13 14">Grell-BS-1999</strain>
    </source>
</reference>
<dbReference type="GO" id="GO:0006120">
    <property type="term" value="P:mitochondrial electron transport, NADH to ubiquinone"/>
    <property type="evidence" value="ECO:0007669"/>
    <property type="project" value="InterPro"/>
</dbReference>
<dbReference type="InterPro" id="IPR039205">
    <property type="entry name" value="NDUFA11"/>
</dbReference>
<evidence type="ECO:0000256" key="6">
    <source>
        <dbReference type="ARBA" id="ARBA00022989"/>
    </source>
</evidence>
<evidence type="ECO:0000256" key="7">
    <source>
        <dbReference type="ARBA" id="ARBA00023128"/>
    </source>
</evidence>
<name>B3S111_TRIAD</name>
<dbReference type="InParanoid" id="B3S111"/>
<organism evidence="13 14">
    <name type="scientific">Trichoplax adhaerens</name>
    <name type="common">Trichoplax reptans</name>
    <dbReference type="NCBI Taxonomy" id="10228"/>
    <lineage>
        <taxon>Eukaryota</taxon>
        <taxon>Metazoa</taxon>
        <taxon>Placozoa</taxon>
        <taxon>Uniplacotomia</taxon>
        <taxon>Trichoplacea</taxon>
        <taxon>Trichoplacidae</taxon>
        <taxon>Trichoplax</taxon>
    </lineage>
</organism>
<gene>
    <name evidence="13" type="ORF">TRIADDRAFT_58155</name>
</gene>
<evidence type="ECO:0000256" key="4">
    <source>
        <dbReference type="ARBA" id="ARBA00022692"/>
    </source>
</evidence>
<dbReference type="FunCoup" id="B3S111">
    <property type="interactions" value="1131"/>
</dbReference>
<dbReference type="AlphaFoldDB" id="B3S111"/>
<keyword evidence="4 12" id="KW-0812">Transmembrane</keyword>
<evidence type="ECO:0000256" key="1">
    <source>
        <dbReference type="ARBA" id="ARBA00004292"/>
    </source>
</evidence>
<evidence type="ECO:0000256" key="12">
    <source>
        <dbReference type="SAM" id="Phobius"/>
    </source>
</evidence>
<comment type="subcellular location">
    <subcellularLocation>
        <location evidence="1">Mitochondrion inner membrane</location>
        <topology evidence="1">Multi-pass membrane protein</topology>
        <orientation evidence="1">Matrix side</orientation>
    </subcellularLocation>
</comment>
<dbReference type="Pfam" id="PF02466">
    <property type="entry name" value="Tim17"/>
    <property type="match status" value="1"/>
</dbReference>
<evidence type="ECO:0000256" key="8">
    <source>
        <dbReference type="ARBA" id="ARBA00023136"/>
    </source>
</evidence>
<evidence type="ECO:0000313" key="13">
    <source>
        <dbReference type="EMBL" id="EDV23486.1"/>
    </source>
</evidence>
<dbReference type="KEGG" id="tad:TRIADDRAFT_58155"/>
<feature type="transmembrane region" description="Helical" evidence="12">
    <location>
        <begin position="90"/>
        <end position="113"/>
    </location>
</feature>
<feature type="transmembrane region" description="Helical" evidence="12">
    <location>
        <begin position="47"/>
        <end position="70"/>
    </location>
</feature>
<evidence type="ECO:0000256" key="2">
    <source>
        <dbReference type="ARBA" id="ARBA00008699"/>
    </source>
</evidence>
<keyword evidence="14" id="KW-1185">Reference proteome</keyword>
<dbReference type="STRING" id="10228.B3S111"/>